<evidence type="ECO:0000256" key="6">
    <source>
        <dbReference type="ARBA" id="ARBA00022801"/>
    </source>
</evidence>
<comment type="subcellular location">
    <subcellularLocation>
        <location evidence="1">Cytoplasm</location>
    </subcellularLocation>
</comment>
<keyword evidence="6" id="KW-0378">Hydrolase</keyword>
<gene>
    <name evidence="16" type="ORF">PV328_009455</name>
</gene>
<keyword evidence="8" id="KW-0067">ATP-binding</keyword>
<evidence type="ECO:0000313" key="17">
    <source>
        <dbReference type="Proteomes" id="UP001168990"/>
    </source>
</evidence>
<dbReference type="EMBL" id="JAQQBS010001424">
    <property type="protein sequence ID" value="KAK0158455.1"/>
    <property type="molecule type" value="Genomic_DNA"/>
</dbReference>
<keyword evidence="17" id="KW-1185">Reference proteome</keyword>
<dbReference type="Gene3D" id="3.40.50.300">
    <property type="entry name" value="P-loop containing nucleotide triphosphate hydrolases"/>
    <property type="match status" value="2"/>
</dbReference>
<evidence type="ECO:0000259" key="11">
    <source>
        <dbReference type="Pfam" id="PF04851"/>
    </source>
</evidence>
<dbReference type="Pfam" id="PF21635">
    <property type="entry name" value="Mov-10_helical"/>
    <property type="match status" value="1"/>
</dbReference>
<keyword evidence="9" id="KW-0943">RNA-mediated gene silencing</keyword>
<dbReference type="AlphaFoldDB" id="A0AA39C5T9"/>
<dbReference type="Proteomes" id="UP001168990">
    <property type="component" value="Unassembled WGS sequence"/>
</dbReference>
<dbReference type="InterPro" id="IPR049080">
    <property type="entry name" value="MOV-10-like_beta-barrel"/>
</dbReference>
<name>A0AA39C5T9_9HYME</name>
<dbReference type="InterPro" id="IPR041677">
    <property type="entry name" value="DNA2/NAM7_AAA_11"/>
</dbReference>
<protein>
    <recommendedName>
        <fullName evidence="3">RNA helicase</fullName>
        <ecNumber evidence="3">3.6.4.13</ecNumber>
    </recommendedName>
</protein>
<evidence type="ECO:0000256" key="5">
    <source>
        <dbReference type="ARBA" id="ARBA00022741"/>
    </source>
</evidence>
<feature type="domain" description="DNA2/NAM7 helicase helicase" evidence="12">
    <location>
        <begin position="837"/>
        <end position="929"/>
    </location>
</feature>
<keyword evidence="4" id="KW-0963">Cytoplasm</keyword>
<evidence type="ECO:0000259" key="14">
    <source>
        <dbReference type="Pfam" id="PF21634"/>
    </source>
</evidence>
<dbReference type="InterPro" id="IPR027417">
    <property type="entry name" value="P-loop_NTPase"/>
</dbReference>
<keyword evidence="5" id="KW-0547">Nucleotide-binding</keyword>
<evidence type="ECO:0000256" key="4">
    <source>
        <dbReference type="ARBA" id="ARBA00022490"/>
    </source>
</evidence>
<dbReference type="Pfam" id="PF21634">
    <property type="entry name" value="MOV-10_beta-barrel"/>
    <property type="match status" value="1"/>
</dbReference>
<dbReference type="InterPro" id="IPR047187">
    <property type="entry name" value="SF1_C_Upf1"/>
</dbReference>
<comment type="caution">
    <text evidence="16">The sequence shown here is derived from an EMBL/GenBank/DDBJ whole genome shotgun (WGS) entry which is preliminary data.</text>
</comment>
<evidence type="ECO:0000259" key="12">
    <source>
        <dbReference type="Pfam" id="PF13086"/>
    </source>
</evidence>
<feature type="domain" description="Helicase MOV-10 helical" evidence="15">
    <location>
        <begin position="462"/>
        <end position="526"/>
    </location>
</feature>
<sequence length="1202" mass="134604">MFSLVLNTAKYFLGNSKDVESDINDAFEKLKVTCDEHENFVDDDEVCEDQNNEGCFYQDGIITSITGNSVLIDDRYICDSENVACHNLNVGTKVHYMAYQKDENSDPKIQKIISIVDGDDDYSKNCTTNNQMFKKSIVVKVMKREGRIFHCEPSNIKFNLDKINSTFVPYVGDWLTLKSLVELNEESGDLSGEILEIDEIQPLRSKIKIGFITKYDQKTGVGAVDKDTIFVKSSCKPGYIPCIGDKVVCDSIESDQGIYTWRCLTVVPLYQVVNNNKETAPPADATTVPKTITNKHMEALLLDKNGITITDNLFFEINVNETKELPVVIKNCGDITHTIKKCVFTTKKDMSQLSLISPSFFTVTSLKPAETITYLFKCTAKFVGTTEELVIFCFNNFIIGRNIKITVHVKKLSTSTDDADTNAYYRNNKNKLARQDIYDQESYIPGIRPSKPPSFIAVRSGVFNIPQRLWNIILPCVNQRMSQTEMETIVGGALSHLHDILNPNNYRDRFHTLLYLEEISLIIDMQKYDMDSTIMTPSGEYLVLKVPGLAEKRPSLIVGDRAIVTFKWDTSSGNIKHEGCIHKIKSSEVYLKFNPNFHNTYSSEDCQVTFKCSFSSIARCHNAVNLAVSALGPKILFPTSVVENEPQINLEELSQCNSTDNGCESLSSKSSLSGSTSSTNSPGKYAKLANLLPRIDTQKGNVINTSIDPHISQIKKRKLIWFNKKLNHYQKEAVRNILCGVARPLPYIIFGPPGTGKTITLCEAILQILTTIPESRLLIATPSNSSANLIAERLLDSGVLKPGDLVRLIAHHCFTDDSIPEKLLPYCATGNLAAENSSRNSYRSNEGVRMNCTMRVLGRHRITVGTCAALGLLYNMGFPRGHFSHIIVDEAGQATEPEIMIPLSFTHSSCGQIILAGDPMQLGPVVNSQLAKYFGLGESFLIRLLQQFPYQRDTESYEMGYDPRLVTKLIINYRSLPEILELPNTLFYDLELKANLSATTSPEAELLRSIASILPTRDGEPPAIVFHGINGKNCQDSDSPSWYNPAEATQVYLYLMRLYNHGITENDVGIIAPYKKQVSQIRALLTELDMQLPKIGSVEEFQGQERKIIILSTVRSTNKHVSDDIKYSLGFIASPRRLNVAITRARSLIIILGDPNLLSQDPYWRNVLNYCIKNESYTGCNFSLANIEANCDELNQIYELSK</sequence>
<dbReference type="InterPro" id="IPR041679">
    <property type="entry name" value="DNA2/NAM7-like_C"/>
</dbReference>
<dbReference type="GO" id="GO:0005737">
    <property type="term" value="C:cytoplasm"/>
    <property type="evidence" value="ECO:0007669"/>
    <property type="project" value="UniProtKB-SubCell"/>
</dbReference>
<keyword evidence="7" id="KW-0347">Helicase</keyword>
<comment type="similarity">
    <text evidence="2">Belongs to the DNA2/NAM7 helicase family. SDE3 subfamily.</text>
</comment>
<feature type="domain" description="DNA2/NAM7 helicase-like C-terminal" evidence="13">
    <location>
        <begin position="963"/>
        <end position="1155"/>
    </location>
</feature>
<evidence type="ECO:0000256" key="3">
    <source>
        <dbReference type="ARBA" id="ARBA00012552"/>
    </source>
</evidence>
<dbReference type="GO" id="GO:0003677">
    <property type="term" value="F:DNA binding"/>
    <property type="evidence" value="ECO:0007669"/>
    <property type="project" value="InterPro"/>
</dbReference>
<dbReference type="PANTHER" id="PTHR45418:SF1">
    <property type="entry name" value="CANCER_TESTIS ANTIGEN 55"/>
    <property type="match status" value="1"/>
</dbReference>
<dbReference type="CDD" id="cd18808">
    <property type="entry name" value="SF1_C_Upf1"/>
    <property type="match status" value="1"/>
</dbReference>
<dbReference type="GO" id="GO:0003724">
    <property type="term" value="F:RNA helicase activity"/>
    <property type="evidence" value="ECO:0007669"/>
    <property type="project" value="UniProtKB-EC"/>
</dbReference>
<dbReference type="Pfam" id="PF04851">
    <property type="entry name" value="ResIII"/>
    <property type="match status" value="1"/>
</dbReference>
<evidence type="ECO:0000259" key="13">
    <source>
        <dbReference type="Pfam" id="PF13087"/>
    </source>
</evidence>
<dbReference type="GO" id="GO:0016787">
    <property type="term" value="F:hydrolase activity"/>
    <property type="evidence" value="ECO:0007669"/>
    <property type="project" value="UniProtKB-KW"/>
</dbReference>
<dbReference type="PANTHER" id="PTHR45418">
    <property type="entry name" value="CANCER/TESTIS ANTIGEN 55"/>
    <property type="match status" value="1"/>
</dbReference>
<dbReference type="Pfam" id="PF13087">
    <property type="entry name" value="AAA_12"/>
    <property type="match status" value="1"/>
</dbReference>
<evidence type="ECO:0000256" key="7">
    <source>
        <dbReference type="ARBA" id="ARBA00022806"/>
    </source>
</evidence>
<dbReference type="InterPro" id="IPR049079">
    <property type="entry name" value="Mov-10_helical"/>
</dbReference>
<dbReference type="Pfam" id="PF13086">
    <property type="entry name" value="AAA_11"/>
    <property type="match status" value="1"/>
</dbReference>
<feature type="domain" description="Helicase MOV-10-like beta-barrel" evidence="14">
    <location>
        <begin position="528"/>
        <end position="604"/>
    </location>
</feature>
<reference evidence="16" key="1">
    <citation type="journal article" date="2023" name="bioRxiv">
        <title>Scaffold-level genome assemblies of two parasitoid biocontrol wasps reveal the parthenogenesis mechanism and an associated novel virus.</title>
        <authorList>
            <person name="Inwood S."/>
            <person name="Skelly J."/>
            <person name="Guhlin J."/>
            <person name="Harrop T."/>
            <person name="Goldson S."/>
            <person name="Dearden P."/>
        </authorList>
    </citation>
    <scope>NUCLEOTIDE SEQUENCE</scope>
    <source>
        <strain evidence="16">Irish</strain>
        <tissue evidence="16">Whole body</tissue>
    </source>
</reference>
<evidence type="ECO:0000313" key="16">
    <source>
        <dbReference type="EMBL" id="KAK0158455.1"/>
    </source>
</evidence>
<evidence type="ECO:0000259" key="15">
    <source>
        <dbReference type="Pfam" id="PF21635"/>
    </source>
</evidence>
<evidence type="ECO:0000256" key="10">
    <source>
        <dbReference type="ARBA" id="ARBA00047984"/>
    </source>
</evidence>
<evidence type="ECO:0000256" key="2">
    <source>
        <dbReference type="ARBA" id="ARBA00005601"/>
    </source>
</evidence>
<evidence type="ECO:0000256" key="9">
    <source>
        <dbReference type="ARBA" id="ARBA00023158"/>
    </source>
</evidence>
<accession>A0AA39C5T9</accession>
<dbReference type="CDD" id="cd18078">
    <property type="entry name" value="DEXXQc_Mov10L1"/>
    <property type="match status" value="1"/>
</dbReference>
<proteinExistence type="inferred from homology"/>
<dbReference type="GO" id="GO:0031047">
    <property type="term" value="P:regulatory ncRNA-mediated gene silencing"/>
    <property type="evidence" value="ECO:0007669"/>
    <property type="project" value="UniProtKB-KW"/>
</dbReference>
<dbReference type="GO" id="GO:0005524">
    <property type="term" value="F:ATP binding"/>
    <property type="evidence" value="ECO:0007669"/>
    <property type="project" value="UniProtKB-KW"/>
</dbReference>
<dbReference type="SUPFAM" id="SSF52540">
    <property type="entry name" value="P-loop containing nucleoside triphosphate hydrolases"/>
    <property type="match status" value="1"/>
</dbReference>
<reference evidence="16" key="2">
    <citation type="submission" date="2023-03" db="EMBL/GenBank/DDBJ databases">
        <authorList>
            <person name="Inwood S.N."/>
            <person name="Skelly J.G."/>
            <person name="Guhlin J."/>
            <person name="Harrop T.W.R."/>
            <person name="Goldson S.G."/>
            <person name="Dearden P.K."/>
        </authorList>
    </citation>
    <scope>NUCLEOTIDE SEQUENCE</scope>
    <source>
        <strain evidence="16">Irish</strain>
        <tissue evidence="16">Whole body</tissue>
    </source>
</reference>
<evidence type="ECO:0000256" key="8">
    <source>
        <dbReference type="ARBA" id="ARBA00022840"/>
    </source>
</evidence>
<evidence type="ECO:0000256" key="1">
    <source>
        <dbReference type="ARBA" id="ARBA00004496"/>
    </source>
</evidence>
<dbReference type="EC" id="3.6.4.13" evidence="3"/>
<dbReference type="InterPro" id="IPR006935">
    <property type="entry name" value="Helicase/UvrB_N"/>
</dbReference>
<feature type="domain" description="Helicase/UvrB N-terminal" evidence="11">
    <location>
        <begin position="724"/>
        <end position="821"/>
    </location>
</feature>
<organism evidence="16 17">
    <name type="scientific">Microctonus aethiopoides</name>
    <dbReference type="NCBI Taxonomy" id="144406"/>
    <lineage>
        <taxon>Eukaryota</taxon>
        <taxon>Metazoa</taxon>
        <taxon>Ecdysozoa</taxon>
        <taxon>Arthropoda</taxon>
        <taxon>Hexapoda</taxon>
        <taxon>Insecta</taxon>
        <taxon>Pterygota</taxon>
        <taxon>Neoptera</taxon>
        <taxon>Endopterygota</taxon>
        <taxon>Hymenoptera</taxon>
        <taxon>Apocrita</taxon>
        <taxon>Ichneumonoidea</taxon>
        <taxon>Braconidae</taxon>
        <taxon>Euphorinae</taxon>
        <taxon>Microctonus</taxon>
    </lineage>
</organism>
<comment type="catalytic activity">
    <reaction evidence="10">
        <text>ATP + H2O = ADP + phosphate + H(+)</text>
        <dbReference type="Rhea" id="RHEA:13065"/>
        <dbReference type="ChEBI" id="CHEBI:15377"/>
        <dbReference type="ChEBI" id="CHEBI:15378"/>
        <dbReference type="ChEBI" id="CHEBI:30616"/>
        <dbReference type="ChEBI" id="CHEBI:43474"/>
        <dbReference type="ChEBI" id="CHEBI:456216"/>
        <dbReference type="EC" id="3.6.4.13"/>
    </reaction>
</comment>